<dbReference type="Proteomes" id="UP000035681">
    <property type="component" value="Unplaced"/>
</dbReference>
<evidence type="ECO:0000313" key="4">
    <source>
        <dbReference type="WBParaSite" id="TCONS_00000720.p1"/>
    </source>
</evidence>
<evidence type="ECO:0000313" key="2">
    <source>
        <dbReference type="Proteomes" id="UP000035681"/>
    </source>
</evidence>
<name>A0A0K0ERE0_STRER</name>
<proteinExistence type="predicted"/>
<feature type="region of interest" description="Disordered" evidence="1">
    <location>
        <begin position="77"/>
        <end position="99"/>
    </location>
</feature>
<dbReference type="WBParaSite" id="SSTP_0001202100.1">
    <property type="protein sequence ID" value="SSTP_0001202100.1"/>
    <property type="gene ID" value="SSTP_0001202100"/>
</dbReference>
<reference evidence="3" key="1">
    <citation type="submission" date="2015-08" db="UniProtKB">
        <authorList>
            <consortium name="WormBaseParasite"/>
        </authorList>
    </citation>
    <scope>IDENTIFICATION</scope>
</reference>
<feature type="compositionally biased region" description="Basic and acidic residues" evidence="1">
    <location>
        <begin position="36"/>
        <end position="52"/>
    </location>
</feature>
<sequence>MSKLYDDSDTEDSSNYEMLKVTKSKKLYDDDSDMEDDKKLKSQHNIKEETKETSTPSKPALFIPQQINTAIKRVAPPKKSHIPFKKSTPQIFKPDTPNGDFIEKNKEIRAKVRELIKSNNISDAIGVPEERITYFMGKKIINEYDPYNWNRYEDVVKMKAQEKLAELEKAQKSVPEAKTTVTIKNVSEVVKQEEVFEEPEPPVKSSKSKMGGVDVALRYIQSKGHVPGTGLGKYNQGTTESIEIVKSLDGTAILKQN</sequence>
<evidence type="ECO:0000256" key="1">
    <source>
        <dbReference type="SAM" id="MobiDB-lite"/>
    </source>
</evidence>
<accession>A0A0K0ERE0</accession>
<dbReference type="AlphaFoldDB" id="A0A0K0ERE0"/>
<organism evidence="3">
    <name type="scientific">Strongyloides stercoralis</name>
    <name type="common">Threadworm</name>
    <dbReference type="NCBI Taxonomy" id="6248"/>
    <lineage>
        <taxon>Eukaryota</taxon>
        <taxon>Metazoa</taxon>
        <taxon>Ecdysozoa</taxon>
        <taxon>Nematoda</taxon>
        <taxon>Chromadorea</taxon>
        <taxon>Rhabditida</taxon>
        <taxon>Tylenchina</taxon>
        <taxon>Panagrolaimomorpha</taxon>
        <taxon>Strongyloidoidea</taxon>
        <taxon>Strongyloididae</taxon>
        <taxon>Strongyloides</taxon>
    </lineage>
</organism>
<feature type="region of interest" description="Disordered" evidence="1">
    <location>
        <begin position="25"/>
        <end position="59"/>
    </location>
</feature>
<protein>
    <submittedName>
        <fullName evidence="3 4">G-patch domain-containing protein</fullName>
    </submittedName>
</protein>
<evidence type="ECO:0000313" key="3">
    <source>
        <dbReference type="WBParaSite" id="SSTP_0001202100.1"/>
    </source>
</evidence>
<keyword evidence="2" id="KW-1185">Reference proteome</keyword>
<dbReference type="WBParaSite" id="TCONS_00000720.p1">
    <property type="protein sequence ID" value="TCONS_00000720.p1"/>
    <property type="gene ID" value="XLOC_000698"/>
</dbReference>